<comment type="subcellular location">
    <subcellularLocation>
        <location evidence="1">Membrane</location>
        <topology evidence="1">Multi-pass membrane protein</topology>
    </subcellularLocation>
</comment>
<evidence type="ECO:0000256" key="4">
    <source>
        <dbReference type="ARBA" id="ARBA00022692"/>
    </source>
</evidence>
<evidence type="ECO:0000256" key="8">
    <source>
        <dbReference type="SAM" id="MobiDB-lite"/>
    </source>
</evidence>
<dbReference type="Gene3D" id="1.10.357.20">
    <property type="entry name" value="SLC41 divalent cation transporters, integral membrane domain"/>
    <property type="match status" value="1"/>
</dbReference>
<evidence type="ECO:0000256" key="1">
    <source>
        <dbReference type="ARBA" id="ARBA00004141"/>
    </source>
</evidence>
<dbReference type="SUPFAM" id="SSF161093">
    <property type="entry name" value="MgtE membrane domain-like"/>
    <property type="match status" value="1"/>
</dbReference>
<feature type="compositionally biased region" description="Low complexity" evidence="8">
    <location>
        <begin position="420"/>
        <end position="438"/>
    </location>
</feature>
<evidence type="ECO:0000256" key="7">
    <source>
        <dbReference type="ARBA" id="ARBA00023136"/>
    </source>
</evidence>
<dbReference type="AlphaFoldDB" id="A0AAD2FIG1"/>
<feature type="transmembrane region" description="Helical" evidence="9">
    <location>
        <begin position="766"/>
        <end position="790"/>
    </location>
</feature>
<proteinExistence type="inferred from homology"/>
<sequence length="871" mass="94033">MDSQSHTYEKEESDGNELEVIPQHENSDESKVEADRNSDVQSLERLVNRSENSLDDDNWSQQVETDETVHMAPSVVMEEMEGSPHHVPSIADNNSDDLTSDRRLLSASNGLAPKREEPTLKEKLVERERQRRVETERARLKRHFALSSNDAGAPSVESGEPDGSVPRENGSIAATIGGGSSVAFFDPNDEEGQRLTYPMERFLQDQGVIEEESTRDVARDGGVLMERFLMEPVVVVDSPSVSREDNQHIDGSASFEVEPHSQEETVGAVRVPPEEPVIDRTPSDPVEGMGVGEQTASSADGAALPDTEQISFPASPSMDHSFGYDEPRVLRLTEAEIQEMAAIDEMSRSNAPPSDRGDISESSFVGELMSDFATPQIENMGWVSQGTGATEMESASADHSRSERTMSEHDGSPTINIPGTASVSSNAVSSTDASVAANPPSEIEGDEALLSPIQSRLESLDNPIGSEEDASHGDDSLAPMPVDDPGPPDLLQEPGQAEMRIVNRQIRPGMVPRNRGAIASPLRRSISAPDNLSFDVSGFDYDKEEVSPESPIVNQEDVLPSDMWSPGSNMSWSPSLKRSVQAATTPVSIPVLPSYSDNNDETEGVKLNPRLSRNQMNAMGTKAQSGPTVPTKVPTFPQMQNGEVDIFDRIRISNSVDSSYQNANRRQYLEGTIVQRAFPERGVILSISLLLEVPILLMICGGSDKLFDILGQSKYQLFVGILPICTAVSGNVALQTSELTVRAIIQGQVNRKSYTSWILKEIGASAYLGLAMSTVVGVLCLFLGGFHLAFVSVMAGAQFLSILLAGLTGSIVPLLATKIFGDEGKSWNSAIVTAAQDLVGSAVMVTMIYKLGESFGPMEENGAESCGVDSF</sequence>
<keyword evidence="6 9" id="KW-1133">Transmembrane helix</keyword>
<feature type="region of interest" description="Disordered" evidence="8">
    <location>
        <begin position="374"/>
        <end position="493"/>
    </location>
</feature>
<organism evidence="11 12">
    <name type="scientific">Cylindrotheca closterium</name>
    <dbReference type="NCBI Taxonomy" id="2856"/>
    <lineage>
        <taxon>Eukaryota</taxon>
        <taxon>Sar</taxon>
        <taxon>Stramenopiles</taxon>
        <taxon>Ochrophyta</taxon>
        <taxon>Bacillariophyta</taxon>
        <taxon>Bacillariophyceae</taxon>
        <taxon>Bacillariophycidae</taxon>
        <taxon>Bacillariales</taxon>
        <taxon>Bacillariaceae</taxon>
        <taxon>Cylindrotheca</taxon>
    </lineage>
</organism>
<feature type="transmembrane region" description="Helical" evidence="9">
    <location>
        <begin position="802"/>
        <end position="821"/>
    </location>
</feature>
<feature type="transmembrane region" description="Helical" evidence="9">
    <location>
        <begin position="715"/>
        <end position="734"/>
    </location>
</feature>
<gene>
    <name evidence="11" type="ORF">CYCCA115_LOCUS3691</name>
</gene>
<evidence type="ECO:0000256" key="6">
    <source>
        <dbReference type="ARBA" id="ARBA00022989"/>
    </source>
</evidence>
<feature type="domain" description="SLC41A/MgtE integral membrane" evidence="10">
    <location>
        <begin position="723"/>
        <end position="846"/>
    </location>
</feature>
<dbReference type="EMBL" id="CAKOGP040000335">
    <property type="protein sequence ID" value="CAJ1934308.1"/>
    <property type="molecule type" value="Genomic_DNA"/>
</dbReference>
<keyword evidence="7 9" id="KW-0472">Membrane</keyword>
<protein>
    <recommendedName>
        <fullName evidence="10">SLC41A/MgtE integral membrane domain-containing protein</fullName>
    </recommendedName>
</protein>
<keyword evidence="4 9" id="KW-0812">Transmembrane</keyword>
<evidence type="ECO:0000259" key="10">
    <source>
        <dbReference type="Pfam" id="PF01769"/>
    </source>
</evidence>
<evidence type="ECO:0000256" key="3">
    <source>
        <dbReference type="ARBA" id="ARBA00022448"/>
    </source>
</evidence>
<evidence type="ECO:0000313" key="12">
    <source>
        <dbReference type="Proteomes" id="UP001295423"/>
    </source>
</evidence>
<dbReference type="GO" id="GO:0008324">
    <property type="term" value="F:monoatomic cation transmembrane transporter activity"/>
    <property type="evidence" value="ECO:0007669"/>
    <property type="project" value="InterPro"/>
</dbReference>
<feature type="region of interest" description="Disordered" evidence="8">
    <location>
        <begin position="274"/>
        <end position="323"/>
    </location>
</feature>
<evidence type="ECO:0000313" key="11">
    <source>
        <dbReference type="EMBL" id="CAJ1934308.1"/>
    </source>
</evidence>
<feature type="compositionally biased region" description="Basic and acidic residues" evidence="8">
    <location>
        <begin position="25"/>
        <end position="38"/>
    </location>
</feature>
<comment type="similarity">
    <text evidence="2">Belongs to the SLC41A transporter family.</text>
</comment>
<dbReference type="GO" id="GO:0016020">
    <property type="term" value="C:membrane"/>
    <property type="evidence" value="ECO:0007669"/>
    <property type="project" value="UniProtKB-SubCell"/>
</dbReference>
<name>A0AAD2FIG1_9STRA</name>
<evidence type="ECO:0000256" key="2">
    <source>
        <dbReference type="ARBA" id="ARBA00009749"/>
    </source>
</evidence>
<feature type="compositionally biased region" description="Basic and acidic residues" evidence="8">
    <location>
        <begin position="396"/>
        <end position="411"/>
    </location>
</feature>
<evidence type="ECO:0000256" key="5">
    <source>
        <dbReference type="ARBA" id="ARBA00022842"/>
    </source>
</evidence>
<keyword evidence="3" id="KW-0813">Transport</keyword>
<feature type="compositionally biased region" description="Basic and acidic residues" evidence="8">
    <location>
        <begin position="113"/>
        <end position="138"/>
    </location>
</feature>
<dbReference type="Proteomes" id="UP001295423">
    <property type="component" value="Unassembled WGS sequence"/>
</dbReference>
<feature type="region of interest" description="Disordered" evidence="8">
    <location>
        <begin position="1"/>
        <end position="165"/>
    </location>
</feature>
<dbReference type="InterPro" id="IPR006667">
    <property type="entry name" value="SLC41_membr_dom"/>
</dbReference>
<keyword evidence="5" id="KW-0460">Magnesium</keyword>
<keyword evidence="12" id="KW-1185">Reference proteome</keyword>
<comment type="caution">
    <text evidence="11">The sequence shown here is derived from an EMBL/GenBank/DDBJ whole genome shotgun (WGS) entry which is preliminary data.</text>
</comment>
<accession>A0AAD2FIG1</accession>
<evidence type="ECO:0000256" key="9">
    <source>
        <dbReference type="SAM" id="Phobius"/>
    </source>
</evidence>
<dbReference type="Pfam" id="PF01769">
    <property type="entry name" value="MgtE"/>
    <property type="match status" value="1"/>
</dbReference>
<reference evidence="11" key="1">
    <citation type="submission" date="2023-08" db="EMBL/GenBank/DDBJ databases">
        <authorList>
            <person name="Audoor S."/>
            <person name="Bilcke G."/>
        </authorList>
    </citation>
    <scope>NUCLEOTIDE SEQUENCE</scope>
</reference>
<dbReference type="InterPro" id="IPR036739">
    <property type="entry name" value="SLC41_membr_dom_sf"/>
</dbReference>